<dbReference type="Proteomes" id="UP001470230">
    <property type="component" value="Unassembled WGS sequence"/>
</dbReference>
<accession>A0ABR2GVP5</accession>
<dbReference type="EMBL" id="JAPFFF010000057">
    <property type="protein sequence ID" value="KAK8838003.1"/>
    <property type="molecule type" value="Genomic_DNA"/>
</dbReference>
<evidence type="ECO:0000256" key="2">
    <source>
        <dbReference type="SAM" id="SignalP"/>
    </source>
</evidence>
<protein>
    <submittedName>
        <fullName evidence="4">Uncharacterized protein</fullName>
    </submittedName>
</protein>
<feature type="signal peptide" evidence="2">
    <location>
        <begin position="1"/>
        <end position="17"/>
    </location>
</feature>
<feature type="transmembrane region" description="Helical" evidence="1">
    <location>
        <begin position="58"/>
        <end position="76"/>
    </location>
</feature>
<keyword evidence="1" id="KW-0812">Transmembrane</keyword>
<keyword evidence="5" id="KW-1185">Reference proteome</keyword>
<name>A0ABR2GVP5_9EUKA</name>
<evidence type="ECO:0000313" key="3">
    <source>
        <dbReference type="EMBL" id="KAK8834537.1"/>
    </source>
</evidence>
<comment type="caution">
    <text evidence="4">The sequence shown here is derived from an EMBL/GenBank/DDBJ whole genome shotgun (WGS) entry which is preliminary data.</text>
</comment>
<feature type="chain" id="PRO_5045031632" evidence="2">
    <location>
        <begin position="18"/>
        <end position="111"/>
    </location>
</feature>
<reference evidence="4 5" key="1">
    <citation type="submission" date="2024-04" db="EMBL/GenBank/DDBJ databases">
        <title>Tritrichomonas musculus Genome.</title>
        <authorList>
            <person name="Alves-Ferreira E."/>
            <person name="Grigg M."/>
            <person name="Lorenzi H."/>
            <person name="Galac M."/>
        </authorList>
    </citation>
    <scope>NUCLEOTIDE SEQUENCE [LARGE SCALE GENOMIC DNA]</scope>
    <source>
        <strain evidence="4 5">EAF2021</strain>
    </source>
</reference>
<keyword evidence="2" id="KW-0732">Signal</keyword>
<evidence type="ECO:0000256" key="1">
    <source>
        <dbReference type="SAM" id="Phobius"/>
    </source>
</evidence>
<organism evidence="4 5">
    <name type="scientific">Tritrichomonas musculus</name>
    <dbReference type="NCBI Taxonomy" id="1915356"/>
    <lineage>
        <taxon>Eukaryota</taxon>
        <taxon>Metamonada</taxon>
        <taxon>Parabasalia</taxon>
        <taxon>Tritrichomonadida</taxon>
        <taxon>Tritrichomonadidae</taxon>
        <taxon>Tritrichomonas</taxon>
    </lineage>
</organism>
<keyword evidence="1" id="KW-0472">Membrane</keyword>
<proteinExistence type="predicted"/>
<evidence type="ECO:0000313" key="5">
    <source>
        <dbReference type="Proteomes" id="UP001470230"/>
    </source>
</evidence>
<sequence length="111" mass="12694">MKSAIMLFLCLITGINSLSDEATIDKNKAAQFRSSINQTENNEDFYTVFGLKIDTDSIIKYILGYLVIFYLLFFVANSNKNNNISKPRSPRNINSCNRIRSPKKQNIYVSN</sequence>
<evidence type="ECO:0000313" key="4">
    <source>
        <dbReference type="EMBL" id="KAK8838003.1"/>
    </source>
</evidence>
<dbReference type="EMBL" id="JAPFFF010000376">
    <property type="protein sequence ID" value="KAK8834537.1"/>
    <property type="molecule type" value="Genomic_DNA"/>
</dbReference>
<gene>
    <name evidence="3" type="ORF">M9Y10_027573</name>
    <name evidence="4" type="ORF">M9Y10_035948</name>
</gene>
<keyword evidence="1" id="KW-1133">Transmembrane helix</keyword>